<dbReference type="Proteomes" id="UP000036987">
    <property type="component" value="Unassembled WGS sequence"/>
</dbReference>
<organism evidence="4 5">
    <name type="scientific">Zostera marina</name>
    <name type="common">Eelgrass</name>
    <dbReference type="NCBI Taxonomy" id="29655"/>
    <lineage>
        <taxon>Eukaryota</taxon>
        <taxon>Viridiplantae</taxon>
        <taxon>Streptophyta</taxon>
        <taxon>Embryophyta</taxon>
        <taxon>Tracheophyta</taxon>
        <taxon>Spermatophyta</taxon>
        <taxon>Magnoliopsida</taxon>
        <taxon>Liliopsida</taxon>
        <taxon>Zosteraceae</taxon>
        <taxon>Zostera</taxon>
    </lineage>
</organism>
<dbReference type="Gene3D" id="3.30.40.10">
    <property type="entry name" value="Zinc/RING finger domain, C3HC4 (zinc finger)"/>
    <property type="match status" value="1"/>
</dbReference>
<evidence type="ECO:0000313" key="3">
    <source>
        <dbReference type="EMBL" id="KMZ69012.1"/>
    </source>
</evidence>
<comment type="caution">
    <text evidence="4">The sequence shown here is derived from an EMBL/GenBank/DDBJ whole genome shotgun (WGS) entry which is preliminary data.</text>
</comment>
<evidence type="ECO:0000313" key="5">
    <source>
        <dbReference type="Proteomes" id="UP000036987"/>
    </source>
</evidence>
<dbReference type="EMBL" id="LFYR01000614">
    <property type="protein sequence ID" value="KMZ72905.1"/>
    <property type="molecule type" value="Genomic_DNA"/>
</dbReference>
<dbReference type="SUPFAM" id="SSF57903">
    <property type="entry name" value="FYVE/PHD zinc finger"/>
    <property type="match status" value="1"/>
</dbReference>
<gene>
    <name evidence="4" type="ORF">ZOSMA_158G00150</name>
    <name evidence="3" type="ORF">ZOSMA_223G00090</name>
</gene>
<evidence type="ECO:0000313" key="4">
    <source>
        <dbReference type="EMBL" id="KMZ72905.1"/>
    </source>
</evidence>
<name>A0A0K9PXE0_ZOSMR</name>
<keyword evidence="5" id="KW-1185">Reference proteome</keyword>
<keyword evidence="1" id="KW-0479">Metal-binding</keyword>
<dbReference type="OrthoDB" id="765576at2759"/>
<dbReference type="InterPro" id="IPR013083">
    <property type="entry name" value="Znf_RING/FYVE/PHD"/>
</dbReference>
<protein>
    <recommendedName>
        <fullName evidence="6">PHD-type domain-containing protein</fullName>
    </recommendedName>
</protein>
<accession>A0A0K9PXE0</accession>
<evidence type="ECO:0008006" key="6">
    <source>
        <dbReference type="Google" id="ProtNLM"/>
    </source>
</evidence>
<sequence length="94" mass="10533">MITVCQTCGALENPQLLIFCSICNTNAEHRYCLTEYEECLGDFIWSCEECTQPIIPTTSLCQEEEGTTILTNNPDQPSVSSVVWDFLGITICFI</sequence>
<proteinExistence type="predicted"/>
<keyword evidence="1" id="KW-0863">Zinc-finger</keyword>
<evidence type="ECO:0000256" key="2">
    <source>
        <dbReference type="ARBA" id="ARBA00022833"/>
    </source>
</evidence>
<keyword evidence="2" id="KW-0862">Zinc</keyword>
<dbReference type="GO" id="GO:0008270">
    <property type="term" value="F:zinc ion binding"/>
    <property type="evidence" value="ECO:0007669"/>
    <property type="project" value="UniProtKB-KW"/>
</dbReference>
<evidence type="ECO:0000256" key="1">
    <source>
        <dbReference type="ARBA" id="ARBA00022771"/>
    </source>
</evidence>
<dbReference type="AlphaFoldDB" id="A0A0K9PXE0"/>
<dbReference type="InterPro" id="IPR011011">
    <property type="entry name" value="Znf_FYVE_PHD"/>
</dbReference>
<dbReference type="EMBL" id="LFYR01000794">
    <property type="protein sequence ID" value="KMZ69012.1"/>
    <property type="molecule type" value="Genomic_DNA"/>
</dbReference>
<reference evidence="5" key="2">
    <citation type="journal article" date="2016" name="Nature">
        <title>The genome of the seagrass Zostera marina reveals angiosperm adaptation to the sea.</title>
        <authorList>
            <person name="Olsen J.L."/>
            <person name="Rouze P."/>
            <person name="Verhelst B."/>
            <person name="Lin Y.-C."/>
            <person name="Bayer T."/>
            <person name="Collen J."/>
            <person name="Dattolo E."/>
            <person name="De Paoli E."/>
            <person name="Dittami S."/>
            <person name="Maumus F."/>
            <person name="Michel G."/>
            <person name="Kersting A."/>
            <person name="Lauritano C."/>
            <person name="Lohaus R."/>
            <person name="Toepel M."/>
            <person name="Tonon T."/>
            <person name="Vanneste K."/>
            <person name="Amirebrahimi M."/>
            <person name="Brakel J."/>
            <person name="Bostroem C."/>
            <person name="Chovatia M."/>
            <person name="Grimwood J."/>
            <person name="Jenkins J.W."/>
            <person name="Jueterbock A."/>
            <person name="Mraz A."/>
            <person name="Stam W.T."/>
            <person name="Tice H."/>
            <person name="Bornberg-Bauer E."/>
            <person name="Green P.J."/>
            <person name="Pearson G.A."/>
            <person name="Procaccini G."/>
            <person name="Duarte C.M."/>
            <person name="Schmutz J."/>
            <person name="Reusch T.B.H."/>
            <person name="Van de Peer Y."/>
        </authorList>
    </citation>
    <scope>NUCLEOTIDE SEQUENCE [LARGE SCALE GENOMIC DNA]</scope>
    <source>
        <strain evidence="5">cv. Finnish</strain>
    </source>
</reference>
<reference evidence="4" key="1">
    <citation type="submission" date="2015-06" db="EMBL/GenBank/DDBJ databases">
        <title>The genome of the seagrass Zostera marina.</title>
        <authorList>
            <person name="Olsen J.L."/>
            <person name="Schmutz J."/>
            <person name="Jenkins J."/>
            <person name="Grimwood J."/>
            <person name="Amirebrahimi M."/>
            <person name="Tice H."/>
            <person name="Chovatia M."/>
            <person name="Van de Peer Y."/>
            <person name="Rouze P."/>
            <person name="Verhelst B."/>
            <person name="Lin Y.-C."/>
        </authorList>
    </citation>
    <scope>NUCLEOTIDE SEQUENCE [LARGE SCALE GENOMIC DNA]</scope>
    <source>
        <strain evidence="4">Finnish</strain>
    </source>
</reference>